<dbReference type="Proteomes" id="UP000076408">
    <property type="component" value="Unassembled WGS sequence"/>
</dbReference>
<dbReference type="VEuPathDB" id="VectorBase:ASTEI07891"/>
<dbReference type="PROSITE" id="PS51257">
    <property type="entry name" value="PROKAR_LIPOPROTEIN"/>
    <property type="match status" value="1"/>
</dbReference>
<dbReference type="EnsemblMetazoa" id="ASTEI07891-RA">
    <property type="protein sequence ID" value="ASTEI07891-PA"/>
    <property type="gene ID" value="ASTEI07891"/>
</dbReference>
<evidence type="ECO:0000313" key="1">
    <source>
        <dbReference type="EnsemblMetazoa" id="ASTEI07891-PA"/>
    </source>
</evidence>
<accession>A0A182YHF5</accession>
<sequence length="90" mass="10092">MKIAVIVAACLVASVACAPTQIALTDDFDDFRVDEYQFEDVKELVPELEPRSEVEEKLVSEVKEYTVVSVSEKVVRAVSFKTSSICFLWT</sequence>
<organism evidence="1 2">
    <name type="scientific">Anopheles stephensi</name>
    <name type="common">Indo-Pakistan malaria mosquito</name>
    <dbReference type="NCBI Taxonomy" id="30069"/>
    <lineage>
        <taxon>Eukaryota</taxon>
        <taxon>Metazoa</taxon>
        <taxon>Ecdysozoa</taxon>
        <taxon>Arthropoda</taxon>
        <taxon>Hexapoda</taxon>
        <taxon>Insecta</taxon>
        <taxon>Pterygota</taxon>
        <taxon>Neoptera</taxon>
        <taxon>Endopterygota</taxon>
        <taxon>Diptera</taxon>
        <taxon>Nematocera</taxon>
        <taxon>Culicoidea</taxon>
        <taxon>Culicidae</taxon>
        <taxon>Anophelinae</taxon>
        <taxon>Anopheles</taxon>
    </lineage>
</organism>
<dbReference type="AlphaFoldDB" id="A0A182YHF5"/>
<proteinExistence type="predicted"/>
<protein>
    <submittedName>
        <fullName evidence="1">Uncharacterized protein</fullName>
    </submittedName>
</protein>
<reference evidence="1" key="2">
    <citation type="submission" date="2020-05" db="UniProtKB">
        <authorList>
            <consortium name="EnsemblMetazoa"/>
        </authorList>
    </citation>
    <scope>IDENTIFICATION</scope>
    <source>
        <strain evidence="1">Indian</strain>
    </source>
</reference>
<reference evidence="2" key="1">
    <citation type="journal article" date="2014" name="Genome Biol.">
        <title>Genome analysis of a major urban malaria vector mosquito, Anopheles stephensi.</title>
        <authorList>
            <person name="Jiang X."/>
            <person name="Peery A."/>
            <person name="Hall A.B."/>
            <person name="Sharma A."/>
            <person name="Chen X.G."/>
            <person name="Waterhouse R.M."/>
            <person name="Komissarov A."/>
            <person name="Riehle M.M."/>
            <person name="Shouche Y."/>
            <person name="Sharakhova M.V."/>
            <person name="Lawson D."/>
            <person name="Pakpour N."/>
            <person name="Arensburger P."/>
            <person name="Davidson V.L."/>
            <person name="Eiglmeier K."/>
            <person name="Emrich S."/>
            <person name="George P."/>
            <person name="Kennedy R.C."/>
            <person name="Mane S.P."/>
            <person name="Maslen G."/>
            <person name="Oringanje C."/>
            <person name="Qi Y."/>
            <person name="Settlage R."/>
            <person name="Tojo M."/>
            <person name="Tubio J.M."/>
            <person name="Unger M.F."/>
            <person name="Wang B."/>
            <person name="Vernick K.D."/>
            <person name="Ribeiro J.M."/>
            <person name="James A.A."/>
            <person name="Michel K."/>
            <person name="Riehle M.A."/>
            <person name="Luckhart S."/>
            <person name="Sharakhov I.V."/>
            <person name="Tu Z."/>
        </authorList>
    </citation>
    <scope>NUCLEOTIDE SEQUENCE [LARGE SCALE GENOMIC DNA]</scope>
    <source>
        <strain evidence="2">Indian</strain>
    </source>
</reference>
<evidence type="ECO:0000313" key="2">
    <source>
        <dbReference type="Proteomes" id="UP000076408"/>
    </source>
</evidence>
<name>A0A182YHF5_ANOST</name>
<keyword evidence="2" id="KW-1185">Reference proteome</keyword>